<feature type="region of interest" description="Disordered" evidence="2">
    <location>
        <begin position="250"/>
        <end position="269"/>
    </location>
</feature>
<dbReference type="EMBL" id="QGNW01001119">
    <property type="protein sequence ID" value="RVW55161.1"/>
    <property type="molecule type" value="Genomic_DNA"/>
</dbReference>
<dbReference type="Pfam" id="PF07727">
    <property type="entry name" value="RVT_2"/>
    <property type="match status" value="2"/>
</dbReference>
<dbReference type="PANTHER" id="PTHR11439:SF486">
    <property type="entry name" value="RLK (RECEPTOR-LIKE KINASE) PROTEIN, PUTATIVE-RELATED"/>
    <property type="match status" value="1"/>
</dbReference>
<protein>
    <submittedName>
        <fullName evidence="7">Retrovirus-related Pol polyprotein from transposon RE1</fullName>
    </submittedName>
</protein>
<sequence length="1088" mass="124158">MTTNSQQLVSEVNSRLETVTSNDHERFDGSFLPITGHELNGNNYLQWSQSVHMYIDGKDKDGYLTREIIQPKSDDPRFRTWKTENNTVKSWLINPMTNEIDENFLLYKTTKEMWDVVKETYSTKENTAKQQQLDVYEEYDWNCPEDTAKNQKIVEKRRLFKFLLGPNKDLDEVRGSILGTKPLPTIREAFAEVKREESRKKLMLGKQTAAATTESSALAARANNATTSSTSQPKSNPLSKEQLDLLQKPLQQSQQPKPPQPPSIIGTGSVAQKGNFLSALNAKKKRTRPWIVDSGASDHMTGDVNVFDTYDPCSSNYFVSIADGLLSKIMDSGMMIGNAKMHEGLYLLRANEYPNPNHSQANNSQAHSVQPSISVLSIRSDNKNDVILLWHYRLGHPNFVDIWVPSRIKNISGSRWFVTFIDDHTRLTWIFLMMDKSENVISYSQLSKPLSSPSPILISFIPIKVFGCTAFVHIHSQHRSKLDPKVVKCLFLGYSPSQKGYKCYSPTQRKIYISMDVTFFEIQPFYPKTFVQEENGLGEYQFLNTNTDFLDTSYDSSYPSSSFLPPETETSSNLQSEPIFETTQPSQSSSNTTAEPLLDEVSNDLDFPIALRKGVRSCTKHPIQNFVSYNELSPSYRAFAMKITEVKVPTTIHEALSQSDWRKAIFYEMSALEKTGTWEIVDLPKDKNTVGCKWIFTIKHRADESVERLKARLVAKGFTQAYGALNQLDVKNAFLNGDLEEEAYMEIPPSFEGNNDFNKVCKLWKALYGLKQSPRAWFDKFTKVIKKNGYTQRQSDHTLLVKFSIGRKIAILIVYADDIILTGDYDEEEVSLKNLLAKEFEIKDLGDLKYFLGMEVAWSKKGICISQRKCILDLLEETGMLGCKPLDIPMDSNVKLGLDQDSPSIDKGQYQQLVGKLIYLSHTRPDIEFSVSLVSKFMNNPTKEHLDVVYRILQYLKRAPREGLFFKKNPNREIMIYLDADWVGSPIDCRSTSGYCSYVWSNLVTWQSKKQTVLARSSTEAKFRALANGICEGMWIMRLLEELKFSIDSPMRIFCDNQAAIRIAKKPAHHEKTKHVEIDCHFTKEKID</sequence>
<dbReference type="InterPro" id="IPR057670">
    <property type="entry name" value="SH3_retrovirus"/>
</dbReference>
<comment type="caution">
    <text evidence="7">The sequence shown here is derived from an EMBL/GenBank/DDBJ whole genome shotgun (WGS) entry which is preliminary data.</text>
</comment>
<evidence type="ECO:0000256" key="1">
    <source>
        <dbReference type="ARBA" id="ARBA00022750"/>
    </source>
</evidence>
<dbReference type="SUPFAM" id="SSF56672">
    <property type="entry name" value="DNA/RNA polymerases"/>
    <property type="match status" value="1"/>
</dbReference>
<dbReference type="InterPro" id="IPR029472">
    <property type="entry name" value="Copia-like_N"/>
</dbReference>
<dbReference type="InterPro" id="IPR043502">
    <property type="entry name" value="DNA/RNA_pol_sf"/>
</dbReference>
<feature type="domain" description="Retroviral polymerase SH3-like" evidence="6">
    <location>
        <begin position="468"/>
        <end position="528"/>
    </location>
</feature>
<dbReference type="AlphaFoldDB" id="A0A438F5B8"/>
<feature type="region of interest" description="Disordered" evidence="2">
    <location>
        <begin position="197"/>
        <end position="239"/>
    </location>
</feature>
<evidence type="ECO:0000259" key="5">
    <source>
        <dbReference type="Pfam" id="PF22936"/>
    </source>
</evidence>
<evidence type="ECO:0000313" key="7">
    <source>
        <dbReference type="EMBL" id="RVW55161.1"/>
    </source>
</evidence>
<name>A0A438F5B8_VITVI</name>
<evidence type="ECO:0000259" key="4">
    <source>
        <dbReference type="Pfam" id="PF14244"/>
    </source>
</evidence>
<evidence type="ECO:0000259" key="3">
    <source>
        <dbReference type="Pfam" id="PF07727"/>
    </source>
</evidence>
<proteinExistence type="predicted"/>
<keyword evidence="1" id="KW-0378">Hydrolase</keyword>
<feature type="domain" description="Reverse transcriptase Ty1/copia-type" evidence="3">
    <location>
        <begin position="677"/>
        <end position="722"/>
    </location>
</feature>
<feature type="region of interest" description="Disordered" evidence="2">
    <location>
        <begin position="557"/>
        <end position="594"/>
    </location>
</feature>
<evidence type="ECO:0000256" key="2">
    <source>
        <dbReference type="SAM" id="MobiDB-lite"/>
    </source>
</evidence>
<feature type="domain" description="Retrovirus-related Pol polyprotein from transposon TNT 1-94-like beta-barrel" evidence="5">
    <location>
        <begin position="290"/>
        <end position="334"/>
    </location>
</feature>
<dbReference type="CDD" id="cd09272">
    <property type="entry name" value="RNase_HI_RT_Ty1"/>
    <property type="match status" value="1"/>
</dbReference>
<evidence type="ECO:0000313" key="8">
    <source>
        <dbReference type="Proteomes" id="UP000288805"/>
    </source>
</evidence>
<evidence type="ECO:0000259" key="6">
    <source>
        <dbReference type="Pfam" id="PF25597"/>
    </source>
</evidence>
<dbReference type="Pfam" id="PF22936">
    <property type="entry name" value="Pol_BBD"/>
    <property type="match status" value="1"/>
</dbReference>
<keyword evidence="1" id="KW-0645">Protease</keyword>
<organism evidence="7 8">
    <name type="scientific">Vitis vinifera</name>
    <name type="common">Grape</name>
    <dbReference type="NCBI Taxonomy" id="29760"/>
    <lineage>
        <taxon>Eukaryota</taxon>
        <taxon>Viridiplantae</taxon>
        <taxon>Streptophyta</taxon>
        <taxon>Embryophyta</taxon>
        <taxon>Tracheophyta</taxon>
        <taxon>Spermatophyta</taxon>
        <taxon>Magnoliopsida</taxon>
        <taxon>eudicotyledons</taxon>
        <taxon>Gunneridae</taxon>
        <taxon>Pentapetalae</taxon>
        <taxon>rosids</taxon>
        <taxon>Vitales</taxon>
        <taxon>Vitaceae</taxon>
        <taxon>Viteae</taxon>
        <taxon>Vitis</taxon>
    </lineage>
</organism>
<gene>
    <name evidence="7" type="primary">RE1_1475</name>
    <name evidence="7" type="ORF">CK203_067151</name>
</gene>
<dbReference type="Proteomes" id="UP000288805">
    <property type="component" value="Unassembled WGS sequence"/>
</dbReference>
<keyword evidence="1" id="KW-0064">Aspartyl protease</keyword>
<feature type="domain" description="Reverse transcriptase Ty1/copia-type" evidence="3">
    <location>
        <begin position="726"/>
        <end position="890"/>
    </location>
</feature>
<reference evidence="7 8" key="1">
    <citation type="journal article" date="2018" name="PLoS Genet.">
        <title>Population sequencing reveals clonal diversity and ancestral inbreeding in the grapevine cultivar Chardonnay.</title>
        <authorList>
            <person name="Roach M.J."/>
            <person name="Johnson D.L."/>
            <person name="Bohlmann J."/>
            <person name="van Vuuren H.J."/>
            <person name="Jones S.J."/>
            <person name="Pretorius I.S."/>
            <person name="Schmidt S.A."/>
            <person name="Borneman A.R."/>
        </authorList>
    </citation>
    <scope>NUCLEOTIDE SEQUENCE [LARGE SCALE GENOMIC DNA]</scope>
    <source>
        <strain evidence="8">cv. Chardonnay</strain>
        <tissue evidence="7">Leaf</tissue>
    </source>
</reference>
<feature type="compositionally biased region" description="Low complexity" evidence="2">
    <location>
        <begin position="582"/>
        <end position="593"/>
    </location>
</feature>
<dbReference type="InterPro" id="IPR054722">
    <property type="entry name" value="PolX-like_BBD"/>
</dbReference>
<feature type="compositionally biased region" description="Low complexity" evidence="2">
    <location>
        <begin position="208"/>
        <end position="231"/>
    </location>
</feature>
<accession>A0A438F5B8</accession>
<dbReference type="InterPro" id="IPR013103">
    <property type="entry name" value="RVT_2"/>
</dbReference>
<dbReference type="GO" id="GO:0004190">
    <property type="term" value="F:aspartic-type endopeptidase activity"/>
    <property type="evidence" value="ECO:0007669"/>
    <property type="project" value="UniProtKB-KW"/>
</dbReference>
<dbReference type="Pfam" id="PF14244">
    <property type="entry name" value="Retrotran_gag_3"/>
    <property type="match status" value="1"/>
</dbReference>
<feature type="domain" description="Retrotransposon Copia-like N-terminal" evidence="4">
    <location>
        <begin position="33"/>
        <end position="71"/>
    </location>
</feature>
<dbReference type="Pfam" id="PF25597">
    <property type="entry name" value="SH3_retrovirus"/>
    <property type="match status" value="1"/>
</dbReference>
<dbReference type="PANTHER" id="PTHR11439">
    <property type="entry name" value="GAG-POL-RELATED RETROTRANSPOSON"/>
    <property type="match status" value="1"/>
</dbReference>